<evidence type="ECO:0000256" key="5">
    <source>
        <dbReference type="ARBA" id="ARBA00022989"/>
    </source>
</evidence>
<dbReference type="GO" id="GO:0005524">
    <property type="term" value="F:ATP binding"/>
    <property type="evidence" value="ECO:0007669"/>
    <property type="project" value="UniProtKB-KW"/>
</dbReference>
<keyword evidence="11" id="KW-1185">Reference proteome</keyword>
<feature type="transmembrane region" description="Helical" evidence="7">
    <location>
        <begin position="75"/>
        <end position="104"/>
    </location>
</feature>
<dbReference type="SUPFAM" id="SSF52540">
    <property type="entry name" value="P-loop containing nucleoside triphosphate hydrolases"/>
    <property type="match status" value="1"/>
</dbReference>
<dbReference type="InterPro" id="IPR039421">
    <property type="entry name" value="Type_1_exporter"/>
</dbReference>
<keyword evidence="5 7" id="KW-1133">Transmembrane helix</keyword>
<evidence type="ECO:0000256" key="3">
    <source>
        <dbReference type="ARBA" id="ARBA00022741"/>
    </source>
</evidence>
<keyword evidence="6 7" id="KW-0472">Membrane</keyword>
<keyword evidence="4 10" id="KW-0067">ATP-binding</keyword>
<dbReference type="InterPro" id="IPR003439">
    <property type="entry name" value="ABC_transporter-like_ATP-bd"/>
</dbReference>
<accession>A0ABW6WKA3</accession>
<dbReference type="PANTHER" id="PTHR24221">
    <property type="entry name" value="ATP-BINDING CASSETTE SUB-FAMILY B"/>
    <property type="match status" value="1"/>
</dbReference>
<dbReference type="InterPro" id="IPR003593">
    <property type="entry name" value="AAA+_ATPase"/>
</dbReference>
<evidence type="ECO:0000256" key="7">
    <source>
        <dbReference type="SAM" id="Phobius"/>
    </source>
</evidence>
<gene>
    <name evidence="10" type="ORF">ACFY35_24075</name>
</gene>
<keyword evidence="2 7" id="KW-0812">Transmembrane</keyword>
<feature type="transmembrane region" description="Helical" evidence="7">
    <location>
        <begin position="116"/>
        <end position="140"/>
    </location>
</feature>
<dbReference type="SMART" id="SM00382">
    <property type="entry name" value="AAA"/>
    <property type="match status" value="1"/>
</dbReference>
<evidence type="ECO:0000259" key="8">
    <source>
        <dbReference type="PROSITE" id="PS50893"/>
    </source>
</evidence>
<evidence type="ECO:0000313" key="11">
    <source>
        <dbReference type="Proteomes" id="UP001602245"/>
    </source>
</evidence>
<dbReference type="RefSeq" id="WP_020512119.1">
    <property type="nucleotide sequence ID" value="NZ_JBIAZU010000004.1"/>
</dbReference>
<reference evidence="10 11" key="1">
    <citation type="submission" date="2024-10" db="EMBL/GenBank/DDBJ databases">
        <title>The Natural Products Discovery Center: Release of the First 8490 Sequenced Strains for Exploring Actinobacteria Biosynthetic Diversity.</title>
        <authorList>
            <person name="Kalkreuter E."/>
            <person name="Kautsar S.A."/>
            <person name="Yang D."/>
            <person name="Bader C.D."/>
            <person name="Teijaro C.N."/>
            <person name="Fluegel L."/>
            <person name="Davis C.M."/>
            <person name="Simpson J.R."/>
            <person name="Lauterbach L."/>
            <person name="Steele A.D."/>
            <person name="Gui C."/>
            <person name="Meng S."/>
            <person name="Li G."/>
            <person name="Viehrig K."/>
            <person name="Ye F."/>
            <person name="Su P."/>
            <person name="Kiefer A.F."/>
            <person name="Nichols A."/>
            <person name="Cepeda A.J."/>
            <person name="Yan W."/>
            <person name="Fan B."/>
            <person name="Jiang Y."/>
            <person name="Adhikari A."/>
            <person name="Zheng C.-J."/>
            <person name="Schuster L."/>
            <person name="Cowan T.M."/>
            <person name="Smanski M.J."/>
            <person name="Chevrette M.G."/>
            <person name="De Carvalho L.P.S."/>
            <person name="Shen B."/>
        </authorList>
    </citation>
    <scope>NUCLEOTIDE SEQUENCE [LARGE SCALE GENOMIC DNA]</scope>
    <source>
        <strain evidence="10 11">NPDC000087</strain>
    </source>
</reference>
<name>A0ABW6WKA3_9ACTN</name>
<feature type="transmembrane region" description="Helical" evidence="7">
    <location>
        <begin position="202"/>
        <end position="235"/>
    </location>
</feature>
<dbReference type="SUPFAM" id="SSF90123">
    <property type="entry name" value="ABC transporter transmembrane region"/>
    <property type="match status" value="1"/>
</dbReference>
<dbReference type="Gene3D" id="3.40.50.300">
    <property type="entry name" value="P-loop containing nucleotide triphosphate hydrolases"/>
    <property type="match status" value="1"/>
</dbReference>
<evidence type="ECO:0000256" key="4">
    <source>
        <dbReference type="ARBA" id="ARBA00022840"/>
    </source>
</evidence>
<evidence type="ECO:0000259" key="9">
    <source>
        <dbReference type="PROSITE" id="PS50929"/>
    </source>
</evidence>
<dbReference type="InterPro" id="IPR011527">
    <property type="entry name" value="ABC1_TM_dom"/>
</dbReference>
<evidence type="ECO:0000256" key="1">
    <source>
        <dbReference type="ARBA" id="ARBA00004651"/>
    </source>
</evidence>
<organism evidence="10 11">
    <name type="scientific">Paractinoplanes globisporus</name>
    <dbReference type="NCBI Taxonomy" id="113565"/>
    <lineage>
        <taxon>Bacteria</taxon>
        <taxon>Bacillati</taxon>
        <taxon>Actinomycetota</taxon>
        <taxon>Actinomycetes</taxon>
        <taxon>Micromonosporales</taxon>
        <taxon>Micromonosporaceae</taxon>
        <taxon>Paractinoplanes</taxon>
    </lineage>
</organism>
<dbReference type="PANTHER" id="PTHR24221:SF646">
    <property type="entry name" value="HAEMOLYSIN SECRETION ATP-BINDING PROTEIN"/>
    <property type="match status" value="1"/>
</dbReference>
<feature type="domain" description="ABC transporter" evidence="8">
    <location>
        <begin position="398"/>
        <end position="638"/>
    </location>
</feature>
<evidence type="ECO:0000256" key="6">
    <source>
        <dbReference type="ARBA" id="ARBA00023136"/>
    </source>
</evidence>
<comment type="subcellular location">
    <subcellularLocation>
        <location evidence="1">Cell membrane</location>
        <topology evidence="1">Multi-pass membrane protein</topology>
    </subcellularLocation>
</comment>
<feature type="domain" description="ABC transmembrane type-1" evidence="9">
    <location>
        <begin position="76"/>
        <end position="356"/>
    </location>
</feature>
<dbReference type="InterPro" id="IPR036640">
    <property type="entry name" value="ABC1_TM_sf"/>
</dbReference>
<dbReference type="Pfam" id="PF00005">
    <property type="entry name" value="ABC_tran"/>
    <property type="match status" value="1"/>
</dbReference>
<proteinExistence type="predicted"/>
<comment type="caution">
    <text evidence="10">The sequence shown here is derived from an EMBL/GenBank/DDBJ whole genome shotgun (WGS) entry which is preliminary data.</text>
</comment>
<dbReference type="PROSITE" id="PS00211">
    <property type="entry name" value="ABC_TRANSPORTER_1"/>
    <property type="match status" value="1"/>
</dbReference>
<keyword evidence="3" id="KW-0547">Nucleotide-binding</keyword>
<dbReference type="Gene3D" id="1.20.1560.10">
    <property type="entry name" value="ABC transporter type 1, transmembrane domain"/>
    <property type="match status" value="1"/>
</dbReference>
<dbReference type="EMBL" id="JBIAZU010000004">
    <property type="protein sequence ID" value="MFF5292532.1"/>
    <property type="molecule type" value="Genomic_DNA"/>
</dbReference>
<dbReference type="PROSITE" id="PS50929">
    <property type="entry name" value="ABC_TM1F"/>
    <property type="match status" value="1"/>
</dbReference>
<dbReference type="PROSITE" id="PS50893">
    <property type="entry name" value="ABC_TRANSPORTER_2"/>
    <property type="match status" value="1"/>
</dbReference>
<sequence length="646" mass="70814">MPDAITDAPVPEQPAPDTVEADVRHEFEEGELDLPYWLTSTEEAANTSFGRMLRRLPKLLGEAWLLAWRVDPWTAAGLAVLQIAAGAASALGVISVVGVFNGLLQAGPTPDRVRAAIPSLVLLVGAVSLRGALVSGAAAANGRLTPKVYQAAQMRLLTLTTRVDLATFDDPSWRDAMERARDRGINAAEQLVDRAIELVTNIVGIAAAAGVLLVLHPVLLPLLVLSVLPVAWASVRSARLERRRVLRLIAVWRRQRMLFDLLAAREPAPEMRAFTLREFMLAEVRRLIAKSTDEEIRVNTRRVRTSLIGTALSAVATGVTYAVLFWLLWTGRMELAAGGGAAYAINMGIGKLRELTLTANRAFEMGLYFDDFQGFCELSRQRAEPTPDGVAPRSFREITLDRVTFRYPDADNPAVRDISLTLRKGEVIALVGENGSGKSTLAAVIAGLYRPQEGSVTWDGFDVTGLDPETLRERVAVVMQEPTRWPMSARTNITIGRHDRAVTVQTVHEAARAGDAHDFVMELSRQYETLLSRHFTDGADLSGGQWQRLAVSRAFYRDAPLLICDEPTANLDARAEHDVYQRLRELAAGRTVVLITHRMASVRDADRIYVLDHGSVVEQGDHSTLMASGGIYSQLFTLQASAYQSA</sequence>
<evidence type="ECO:0000313" key="10">
    <source>
        <dbReference type="EMBL" id="MFF5292532.1"/>
    </source>
</evidence>
<evidence type="ECO:0000256" key="2">
    <source>
        <dbReference type="ARBA" id="ARBA00022692"/>
    </source>
</evidence>
<dbReference type="InterPro" id="IPR027417">
    <property type="entry name" value="P-loop_NTPase"/>
</dbReference>
<protein>
    <submittedName>
        <fullName evidence="10">ABC transporter ATP-binding protein</fullName>
    </submittedName>
</protein>
<dbReference type="Proteomes" id="UP001602245">
    <property type="component" value="Unassembled WGS sequence"/>
</dbReference>
<feature type="transmembrane region" description="Helical" evidence="7">
    <location>
        <begin position="307"/>
        <end position="329"/>
    </location>
</feature>
<dbReference type="InterPro" id="IPR017871">
    <property type="entry name" value="ABC_transporter-like_CS"/>
</dbReference>